<dbReference type="EMBL" id="JAHQIW010006592">
    <property type="protein sequence ID" value="KAJ1369539.1"/>
    <property type="molecule type" value="Genomic_DNA"/>
</dbReference>
<reference evidence="1" key="1">
    <citation type="submission" date="2021-06" db="EMBL/GenBank/DDBJ databases">
        <title>Parelaphostrongylus tenuis whole genome reference sequence.</title>
        <authorList>
            <person name="Garwood T.J."/>
            <person name="Larsen P.A."/>
            <person name="Fountain-Jones N.M."/>
            <person name="Garbe J.R."/>
            <person name="Macchietto M.G."/>
            <person name="Kania S.A."/>
            <person name="Gerhold R.W."/>
            <person name="Richards J.E."/>
            <person name="Wolf T.M."/>
        </authorList>
    </citation>
    <scope>NUCLEOTIDE SEQUENCE</scope>
    <source>
        <strain evidence="1">MNPRO001-30</strain>
        <tissue evidence="1">Meninges</tissue>
    </source>
</reference>
<evidence type="ECO:0000313" key="2">
    <source>
        <dbReference type="Proteomes" id="UP001196413"/>
    </source>
</evidence>
<comment type="caution">
    <text evidence="1">The sequence shown here is derived from an EMBL/GenBank/DDBJ whole genome shotgun (WGS) entry which is preliminary data.</text>
</comment>
<name>A0AAD5R685_PARTN</name>
<dbReference type="Proteomes" id="UP001196413">
    <property type="component" value="Unassembled WGS sequence"/>
</dbReference>
<protein>
    <submittedName>
        <fullName evidence="1">Uncharacterized protein</fullName>
    </submittedName>
</protein>
<organism evidence="1 2">
    <name type="scientific">Parelaphostrongylus tenuis</name>
    <name type="common">Meningeal worm</name>
    <dbReference type="NCBI Taxonomy" id="148309"/>
    <lineage>
        <taxon>Eukaryota</taxon>
        <taxon>Metazoa</taxon>
        <taxon>Ecdysozoa</taxon>
        <taxon>Nematoda</taxon>
        <taxon>Chromadorea</taxon>
        <taxon>Rhabditida</taxon>
        <taxon>Rhabditina</taxon>
        <taxon>Rhabditomorpha</taxon>
        <taxon>Strongyloidea</taxon>
        <taxon>Metastrongylidae</taxon>
        <taxon>Parelaphostrongylus</taxon>
    </lineage>
</organism>
<gene>
    <name evidence="1" type="ORF">KIN20_031023</name>
</gene>
<accession>A0AAD5R685</accession>
<evidence type="ECO:0000313" key="1">
    <source>
        <dbReference type="EMBL" id="KAJ1369539.1"/>
    </source>
</evidence>
<sequence length="75" mass="8764">MDTPNKASLGGQELFPTLRKVRRLLKHSTIESKCQVDVHKRSVEQLRESHCADHLRVRRSYTLCCIYCTFKTTEN</sequence>
<keyword evidence="2" id="KW-1185">Reference proteome</keyword>
<proteinExistence type="predicted"/>
<dbReference type="AlphaFoldDB" id="A0AAD5R685"/>